<evidence type="ECO:0000256" key="3">
    <source>
        <dbReference type="ARBA" id="ARBA00022679"/>
    </source>
</evidence>
<evidence type="ECO:0000313" key="10">
    <source>
        <dbReference type="Proteomes" id="UP001525379"/>
    </source>
</evidence>
<dbReference type="Gene3D" id="3.30.160.70">
    <property type="entry name" value="Methylated DNA-protein cysteine methyltransferase domain"/>
    <property type="match status" value="1"/>
</dbReference>
<dbReference type="EMBL" id="JALXSQ010000005">
    <property type="protein sequence ID" value="MCT2042166.1"/>
    <property type="molecule type" value="Genomic_DNA"/>
</dbReference>
<dbReference type="CDD" id="cd06445">
    <property type="entry name" value="ATase"/>
    <property type="match status" value="1"/>
</dbReference>
<keyword evidence="3" id="KW-0808">Transferase</keyword>
<accession>A0ABT2HVJ0</accession>
<dbReference type="Pfam" id="PF02870">
    <property type="entry name" value="Methyltransf_1N"/>
    <property type="match status" value="1"/>
</dbReference>
<keyword evidence="2" id="KW-0489">Methyltransferase</keyword>
<evidence type="ECO:0000256" key="6">
    <source>
        <dbReference type="ARBA" id="ARBA00049348"/>
    </source>
</evidence>
<dbReference type="PANTHER" id="PTHR10815">
    <property type="entry name" value="METHYLATED-DNA--PROTEIN-CYSTEINE METHYLTRANSFERASE"/>
    <property type="match status" value="1"/>
</dbReference>
<dbReference type="InterPro" id="IPR036631">
    <property type="entry name" value="MGMT_N_sf"/>
</dbReference>
<feature type="domain" description="Methylguanine DNA methyltransferase ribonuclease-like" evidence="8">
    <location>
        <begin position="16"/>
        <end position="91"/>
    </location>
</feature>
<keyword evidence="4" id="KW-0227">DNA damage</keyword>
<organism evidence="9 10">
    <name type="scientific">Pseudoclavibacter albus</name>
    <dbReference type="NCBI Taxonomy" id="272241"/>
    <lineage>
        <taxon>Bacteria</taxon>
        <taxon>Bacillati</taxon>
        <taxon>Actinomycetota</taxon>
        <taxon>Actinomycetes</taxon>
        <taxon>Micrococcales</taxon>
        <taxon>Microbacteriaceae</taxon>
        <taxon>Pseudoclavibacter</taxon>
    </lineage>
</organism>
<keyword evidence="5" id="KW-0234">DNA repair</keyword>
<evidence type="ECO:0000313" key="9">
    <source>
        <dbReference type="EMBL" id="MCT2042166.1"/>
    </source>
</evidence>
<keyword evidence="10" id="KW-1185">Reference proteome</keyword>
<evidence type="ECO:0000256" key="4">
    <source>
        <dbReference type="ARBA" id="ARBA00022763"/>
    </source>
</evidence>
<evidence type="ECO:0000256" key="1">
    <source>
        <dbReference type="ARBA" id="ARBA00001286"/>
    </source>
</evidence>
<dbReference type="Gene3D" id="1.10.10.10">
    <property type="entry name" value="Winged helix-like DNA-binding domain superfamily/Winged helix DNA-binding domain"/>
    <property type="match status" value="1"/>
</dbReference>
<dbReference type="SUPFAM" id="SSF53155">
    <property type="entry name" value="Methylated DNA-protein cysteine methyltransferase domain"/>
    <property type="match status" value="1"/>
</dbReference>
<comment type="catalytic activity">
    <reaction evidence="1">
        <text>a 4-O-methyl-thymidine in DNA + L-cysteinyl-[protein] = a thymidine in DNA + S-methyl-L-cysteinyl-[protein]</text>
        <dbReference type="Rhea" id="RHEA:53428"/>
        <dbReference type="Rhea" id="RHEA-COMP:10131"/>
        <dbReference type="Rhea" id="RHEA-COMP:10132"/>
        <dbReference type="Rhea" id="RHEA-COMP:13555"/>
        <dbReference type="Rhea" id="RHEA-COMP:13556"/>
        <dbReference type="ChEBI" id="CHEBI:29950"/>
        <dbReference type="ChEBI" id="CHEBI:82612"/>
        <dbReference type="ChEBI" id="CHEBI:137386"/>
        <dbReference type="ChEBI" id="CHEBI:137387"/>
        <dbReference type="EC" id="2.1.1.63"/>
    </reaction>
</comment>
<dbReference type="RefSeq" id="WP_260103794.1">
    <property type="nucleotide sequence ID" value="NZ_JAFDPW010000003.1"/>
</dbReference>
<reference evidence="9 10" key="1">
    <citation type="submission" date="2022-04" db="EMBL/GenBank/DDBJ databases">
        <title>Human microbiome associated bacterial genomes.</title>
        <authorList>
            <person name="Sandstrom S."/>
            <person name="Salamzade R."/>
            <person name="Kalan L.R."/>
        </authorList>
    </citation>
    <scope>NUCLEOTIDE SEQUENCE [LARGE SCALE GENOMIC DNA]</scope>
    <source>
        <strain evidence="10">p3-SID1799</strain>
    </source>
</reference>
<feature type="domain" description="Methylated-DNA-[protein]-cysteine S-methyltransferase DNA binding" evidence="7">
    <location>
        <begin position="100"/>
        <end position="184"/>
    </location>
</feature>
<name>A0ABT2HVJ0_9MICO</name>
<comment type="caution">
    <text evidence="9">The sequence shown here is derived from an EMBL/GenBank/DDBJ whole genome shotgun (WGS) entry which is preliminary data.</text>
</comment>
<dbReference type="Proteomes" id="UP001525379">
    <property type="component" value="Unassembled WGS sequence"/>
</dbReference>
<dbReference type="NCBIfam" id="TIGR00589">
    <property type="entry name" value="ogt"/>
    <property type="match status" value="1"/>
</dbReference>
<protein>
    <submittedName>
        <fullName evidence="9">Methylated-DNA--[protein]-cysteine S-methyltransferase</fullName>
    </submittedName>
</protein>
<dbReference type="InterPro" id="IPR036217">
    <property type="entry name" value="MethylDNA_cys_MeTrfase_DNAb"/>
</dbReference>
<evidence type="ECO:0000259" key="7">
    <source>
        <dbReference type="Pfam" id="PF01035"/>
    </source>
</evidence>
<evidence type="ECO:0000259" key="8">
    <source>
        <dbReference type="Pfam" id="PF02870"/>
    </source>
</evidence>
<sequence length="202" mass="21851">MLHPREERSVLAARCLDSHIGPLLIVVTDVGVAHIAFQEAATDSPVEQLVRTFGALGQDALAESSQLLDDTVGEIVAWLNGELTSFTVPIDWCLTSENYRGEVQRALCTIPRGEAWSYRELAEATGRPRAARAVGSACATNPLPLIVPCHRVIRSDGTIGPYGVQLGLARGSEIKRQLLAMEGVEFGWPPASGLRAREVNRL</sequence>
<comment type="catalytic activity">
    <reaction evidence="6">
        <text>a 6-O-methyl-2'-deoxyguanosine in DNA + L-cysteinyl-[protein] = S-methyl-L-cysteinyl-[protein] + a 2'-deoxyguanosine in DNA</text>
        <dbReference type="Rhea" id="RHEA:24000"/>
        <dbReference type="Rhea" id="RHEA-COMP:10131"/>
        <dbReference type="Rhea" id="RHEA-COMP:10132"/>
        <dbReference type="Rhea" id="RHEA-COMP:11367"/>
        <dbReference type="Rhea" id="RHEA-COMP:11368"/>
        <dbReference type="ChEBI" id="CHEBI:29950"/>
        <dbReference type="ChEBI" id="CHEBI:82612"/>
        <dbReference type="ChEBI" id="CHEBI:85445"/>
        <dbReference type="ChEBI" id="CHEBI:85448"/>
        <dbReference type="EC" id="2.1.1.63"/>
    </reaction>
</comment>
<proteinExistence type="predicted"/>
<dbReference type="SUPFAM" id="SSF46767">
    <property type="entry name" value="Methylated DNA-protein cysteine methyltransferase, C-terminal domain"/>
    <property type="match status" value="1"/>
</dbReference>
<dbReference type="InterPro" id="IPR008332">
    <property type="entry name" value="MethylG_MeTrfase_N"/>
</dbReference>
<gene>
    <name evidence="9" type="ORF">M3D15_02245</name>
</gene>
<evidence type="ECO:0000256" key="5">
    <source>
        <dbReference type="ARBA" id="ARBA00023204"/>
    </source>
</evidence>
<dbReference type="InterPro" id="IPR036388">
    <property type="entry name" value="WH-like_DNA-bd_sf"/>
</dbReference>
<dbReference type="InterPro" id="IPR001497">
    <property type="entry name" value="MethylDNA_cys_MeTrfase_AS"/>
</dbReference>
<dbReference type="Pfam" id="PF01035">
    <property type="entry name" value="DNA_binding_1"/>
    <property type="match status" value="1"/>
</dbReference>
<dbReference type="PROSITE" id="PS00374">
    <property type="entry name" value="MGMT"/>
    <property type="match status" value="1"/>
</dbReference>
<dbReference type="InterPro" id="IPR014048">
    <property type="entry name" value="MethylDNA_cys_MeTrfase_DNA-bd"/>
</dbReference>
<evidence type="ECO:0000256" key="2">
    <source>
        <dbReference type="ARBA" id="ARBA00022603"/>
    </source>
</evidence>
<dbReference type="PANTHER" id="PTHR10815:SF5">
    <property type="entry name" value="METHYLATED-DNA--PROTEIN-CYSTEINE METHYLTRANSFERASE"/>
    <property type="match status" value="1"/>
</dbReference>